<dbReference type="SUPFAM" id="SSF47413">
    <property type="entry name" value="lambda repressor-like DNA-binding domains"/>
    <property type="match status" value="1"/>
</dbReference>
<evidence type="ECO:0000259" key="2">
    <source>
        <dbReference type="PROSITE" id="PS50943"/>
    </source>
</evidence>
<dbReference type="Pfam" id="PF19054">
    <property type="entry name" value="DUF5753"/>
    <property type="match status" value="1"/>
</dbReference>
<organism evidence="3 4">
    <name type="scientific">Streptomyces boncukensis</name>
    <dbReference type="NCBI Taxonomy" id="2711219"/>
    <lineage>
        <taxon>Bacteria</taxon>
        <taxon>Bacillati</taxon>
        <taxon>Actinomycetota</taxon>
        <taxon>Actinomycetes</taxon>
        <taxon>Kitasatosporales</taxon>
        <taxon>Streptomycetaceae</taxon>
        <taxon>Streptomyces</taxon>
    </lineage>
</organism>
<dbReference type="InterPro" id="IPR010982">
    <property type="entry name" value="Lambda_DNA-bd_dom_sf"/>
</dbReference>
<sequence>MRITDVTGGEEGAGGAVREETERALEGAGASPAVPRLVLGTRLRRLREAQFLTREDAGEAIRVPASRISELECGRTGFPRRDVDDLLRIYGMHDESERSVLLTLADQANVPGWWHSYHGAVPDWLHPYIGLEQSASVIRSYEVQFVPGLLQTREYARAVIELAHGDEPEACVQRRVALRMRRQQILYGPRAPHLWAVIDEAALRRPVGGPATMRAQLRHLVAVSELPHVTVQVMPFSAGGHAAAGGPVTLLRLPVAELPDVAYLEQLNGAAYVEDEPDIESYRHVIDCLVTSAQPPAATRELLQRLAAETG</sequence>
<proteinExistence type="predicted"/>
<dbReference type="AlphaFoldDB" id="A0A6G4WWR8"/>
<feature type="region of interest" description="Disordered" evidence="1">
    <location>
        <begin position="1"/>
        <end position="29"/>
    </location>
</feature>
<dbReference type="Proteomes" id="UP000477722">
    <property type="component" value="Unassembled WGS sequence"/>
</dbReference>
<dbReference type="SMART" id="SM00530">
    <property type="entry name" value="HTH_XRE"/>
    <property type="match status" value="1"/>
</dbReference>
<accession>A0A6G4WWR8</accession>
<name>A0A6G4WWR8_9ACTN</name>
<feature type="domain" description="HTH cro/C1-type" evidence="2">
    <location>
        <begin position="43"/>
        <end position="96"/>
    </location>
</feature>
<dbReference type="Pfam" id="PF13560">
    <property type="entry name" value="HTH_31"/>
    <property type="match status" value="1"/>
</dbReference>
<evidence type="ECO:0000313" key="4">
    <source>
        <dbReference type="Proteomes" id="UP000477722"/>
    </source>
</evidence>
<evidence type="ECO:0000256" key="1">
    <source>
        <dbReference type="SAM" id="MobiDB-lite"/>
    </source>
</evidence>
<dbReference type="GO" id="GO:0003677">
    <property type="term" value="F:DNA binding"/>
    <property type="evidence" value="ECO:0007669"/>
    <property type="project" value="InterPro"/>
</dbReference>
<evidence type="ECO:0000313" key="3">
    <source>
        <dbReference type="EMBL" id="NGO69070.1"/>
    </source>
</evidence>
<comment type="caution">
    <text evidence="3">The sequence shown here is derived from an EMBL/GenBank/DDBJ whole genome shotgun (WGS) entry which is preliminary data.</text>
</comment>
<dbReference type="EMBL" id="JAAKZZ010000094">
    <property type="protein sequence ID" value="NGO69070.1"/>
    <property type="molecule type" value="Genomic_DNA"/>
</dbReference>
<dbReference type="InterPro" id="IPR043917">
    <property type="entry name" value="DUF5753"/>
</dbReference>
<dbReference type="RefSeq" id="WP_165298766.1">
    <property type="nucleotide sequence ID" value="NZ_JAAKZZ010000094.1"/>
</dbReference>
<protein>
    <submittedName>
        <fullName evidence="3">Helix-turn-helix domain-containing protein</fullName>
    </submittedName>
</protein>
<dbReference type="CDD" id="cd00093">
    <property type="entry name" value="HTH_XRE"/>
    <property type="match status" value="1"/>
</dbReference>
<keyword evidence="4" id="KW-1185">Reference proteome</keyword>
<dbReference type="PROSITE" id="PS50943">
    <property type="entry name" value="HTH_CROC1"/>
    <property type="match status" value="1"/>
</dbReference>
<dbReference type="InterPro" id="IPR001387">
    <property type="entry name" value="Cro/C1-type_HTH"/>
</dbReference>
<gene>
    <name evidence="3" type="ORF">G5C65_12020</name>
</gene>
<reference evidence="3 4" key="1">
    <citation type="submission" date="2020-02" db="EMBL/GenBank/DDBJ databases">
        <title>Whole-genome analyses of novel actinobacteria.</title>
        <authorList>
            <person name="Sahin N."/>
            <person name="Tatar D."/>
        </authorList>
    </citation>
    <scope>NUCLEOTIDE SEQUENCE [LARGE SCALE GENOMIC DNA]</scope>
    <source>
        <strain evidence="3 4">SB3404</strain>
    </source>
</reference>
<dbReference type="Gene3D" id="1.10.260.40">
    <property type="entry name" value="lambda repressor-like DNA-binding domains"/>
    <property type="match status" value="1"/>
</dbReference>